<evidence type="ECO:0000256" key="1">
    <source>
        <dbReference type="SAM" id="MobiDB-lite"/>
    </source>
</evidence>
<dbReference type="InParanoid" id="M4BHD3"/>
<dbReference type="Proteomes" id="UP000011713">
    <property type="component" value="Unassembled WGS sequence"/>
</dbReference>
<organism evidence="2 3">
    <name type="scientific">Hyaloperonospora arabidopsidis (strain Emoy2)</name>
    <name type="common">Downy mildew agent</name>
    <name type="synonym">Peronospora arabidopsidis</name>
    <dbReference type="NCBI Taxonomy" id="559515"/>
    <lineage>
        <taxon>Eukaryota</taxon>
        <taxon>Sar</taxon>
        <taxon>Stramenopiles</taxon>
        <taxon>Oomycota</taxon>
        <taxon>Peronosporomycetes</taxon>
        <taxon>Peronosporales</taxon>
        <taxon>Peronosporaceae</taxon>
        <taxon>Hyaloperonospora</taxon>
    </lineage>
</organism>
<reference evidence="3" key="1">
    <citation type="journal article" date="2010" name="Science">
        <title>Signatures of adaptation to obligate biotrophy in the Hyaloperonospora arabidopsidis genome.</title>
        <authorList>
            <person name="Baxter L."/>
            <person name="Tripathy S."/>
            <person name="Ishaque N."/>
            <person name="Boot N."/>
            <person name="Cabral A."/>
            <person name="Kemen E."/>
            <person name="Thines M."/>
            <person name="Ah-Fong A."/>
            <person name="Anderson R."/>
            <person name="Badejoko W."/>
            <person name="Bittner-Eddy P."/>
            <person name="Boore J.L."/>
            <person name="Chibucos M.C."/>
            <person name="Coates M."/>
            <person name="Dehal P."/>
            <person name="Delehaunty K."/>
            <person name="Dong S."/>
            <person name="Downton P."/>
            <person name="Dumas B."/>
            <person name="Fabro G."/>
            <person name="Fronick C."/>
            <person name="Fuerstenberg S.I."/>
            <person name="Fulton L."/>
            <person name="Gaulin E."/>
            <person name="Govers F."/>
            <person name="Hughes L."/>
            <person name="Humphray S."/>
            <person name="Jiang R.H."/>
            <person name="Judelson H."/>
            <person name="Kamoun S."/>
            <person name="Kyung K."/>
            <person name="Meijer H."/>
            <person name="Minx P."/>
            <person name="Morris P."/>
            <person name="Nelson J."/>
            <person name="Phuntumart V."/>
            <person name="Qutob D."/>
            <person name="Rehmany A."/>
            <person name="Rougon-Cardoso A."/>
            <person name="Ryden P."/>
            <person name="Torto-Alalibo T."/>
            <person name="Studholme D."/>
            <person name="Wang Y."/>
            <person name="Win J."/>
            <person name="Wood J."/>
            <person name="Clifton S.W."/>
            <person name="Rogers J."/>
            <person name="Van den Ackerveken G."/>
            <person name="Jones J.D."/>
            <person name="McDowell J.M."/>
            <person name="Beynon J."/>
            <person name="Tyler B.M."/>
        </authorList>
    </citation>
    <scope>NUCLEOTIDE SEQUENCE [LARGE SCALE GENOMIC DNA]</scope>
    <source>
        <strain evidence="3">Emoy2</strain>
    </source>
</reference>
<accession>M4BHD3</accession>
<proteinExistence type="predicted"/>
<protein>
    <submittedName>
        <fullName evidence="2">Uncharacterized protein</fullName>
    </submittedName>
</protein>
<feature type="compositionally biased region" description="Gly residues" evidence="1">
    <location>
        <begin position="1"/>
        <end position="10"/>
    </location>
</feature>
<evidence type="ECO:0000313" key="2">
    <source>
        <dbReference type="EnsemblProtists" id="HpaP805809"/>
    </source>
</evidence>
<dbReference type="HOGENOM" id="CLU_2031155_0_0_1"/>
<dbReference type="AlphaFoldDB" id="M4BHD3"/>
<name>M4BHD3_HYAAE</name>
<evidence type="ECO:0000313" key="3">
    <source>
        <dbReference type="Proteomes" id="UP000011713"/>
    </source>
</evidence>
<dbReference type="EMBL" id="JH598261">
    <property type="status" value="NOT_ANNOTATED_CDS"/>
    <property type="molecule type" value="Genomic_DNA"/>
</dbReference>
<feature type="region of interest" description="Disordered" evidence="1">
    <location>
        <begin position="1"/>
        <end position="122"/>
    </location>
</feature>
<keyword evidence="3" id="KW-1185">Reference proteome</keyword>
<sequence>MDSASGGVGGEADPREPLPPDPGGSGLRAGPSSPRIGAGDGGSPSRGPPTQDKSLGGGVATGDAGESWAWPLQLVNNPPGEADRTDGEEFALTSCSQMDGSGGRGQTPRRRSSGNRPAAAEL</sequence>
<reference evidence="2" key="2">
    <citation type="submission" date="2015-06" db="UniProtKB">
        <authorList>
            <consortium name="EnsemblProtists"/>
        </authorList>
    </citation>
    <scope>IDENTIFICATION</scope>
    <source>
        <strain evidence="2">Emoy2</strain>
    </source>
</reference>
<dbReference type="EnsemblProtists" id="HpaT805809">
    <property type="protein sequence ID" value="HpaP805809"/>
    <property type="gene ID" value="HpaG805809"/>
</dbReference>
<dbReference type="VEuPathDB" id="FungiDB:HpaG805809"/>